<evidence type="ECO:0000313" key="2">
    <source>
        <dbReference type="Proteomes" id="UP000532311"/>
    </source>
</evidence>
<protein>
    <recommendedName>
        <fullName evidence="3">F-box domain-containing protein</fullName>
    </recommendedName>
</protein>
<gene>
    <name evidence="1" type="ORF">FGLOB1_2796</name>
</gene>
<reference evidence="1 2" key="1">
    <citation type="submission" date="2020-05" db="EMBL/GenBank/DDBJ databases">
        <title>Identification and distribution of gene clusters putatively required for synthesis of sphingolipid metabolism inhibitors in phylogenetically diverse species of the filamentous fungus Fusarium.</title>
        <authorList>
            <person name="Kim H.-S."/>
            <person name="Busman M."/>
            <person name="Brown D.W."/>
            <person name="Divon H."/>
            <person name="Uhlig S."/>
            <person name="Proctor R.H."/>
        </authorList>
    </citation>
    <scope>NUCLEOTIDE SEQUENCE [LARGE SCALE GENOMIC DNA]</scope>
    <source>
        <strain evidence="1 2">NRRL 26131</strain>
    </source>
</reference>
<accession>A0A8H5YP77</accession>
<evidence type="ECO:0000313" key="1">
    <source>
        <dbReference type="EMBL" id="KAF5716019.1"/>
    </source>
</evidence>
<name>A0A8H5YP77_9HYPO</name>
<dbReference type="EMBL" id="JAAQPF010000101">
    <property type="protein sequence ID" value="KAF5716019.1"/>
    <property type="molecule type" value="Genomic_DNA"/>
</dbReference>
<sequence length="404" mass="47152">MAGLRTTPSLSLETVPTEILYLIGSHLRDDEFGSITQASRTLRHVFLPRRYARIKFSGTVKQVAEYLTTMFAMSCDAISMNMRHFIETFTRFVTFRIHYWRNDSRVPLQFSRSDVKHFDILLHSINRLCGVDLSLEIPTHRDVLAFNKALRKTGLWSTNGDTPFSLTFLGEPEVSNFNAVVRRFEPGTLGAVQLPRGFNRQYYVILKKSSHSQALKALHIDRTENRQNFRRVLPSLEHEILGEVRQDFPQLESLILHEDTPYLDDVMMPLLELELIWLDLVWFDDQLAFDRTVNALATALNRMPRLRRFAFTLWFVRLGGRLVSRDWDEGYRPKSMVELDNFYINNLVSPIMTQVPTLVEFCVSSEHPIFYRGIRRDDQIHVQRESRDNPGEENRFPSLLLDLN</sequence>
<proteinExistence type="predicted"/>
<organism evidence="1 2">
    <name type="scientific">Fusarium globosum</name>
    <dbReference type="NCBI Taxonomy" id="78864"/>
    <lineage>
        <taxon>Eukaryota</taxon>
        <taxon>Fungi</taxon>
        <taxon>Dikarya</taxon>
        <taxon>Ascomycota</taxon>
        <taxon>Pezizomycotina</taxon>
        <taxon>Sordariomycetes</taxon>
        <taxon>Hypocreomycetidae</taxon>
        <taxon>Hypocreales</taxon>
        <taxon>Nectriaceae</taxon>
        <taxon>Fusarium</taxon>
        <taxon>Fusarium fujikuroi species complex</taxon>
    </lineage>
</organism>
<dbReference type="Proteomes" id="UP000532311">
    <property type="component" value="Unassembled WGS sequence"/>
</dbReference>
<keyword evidence="2" id="KW-1185">Reference proteome</keyword>
<dbReference type="AlphaFoldDB" id="A0A8H5YP77"/>
<evidence type="ECO:0008006" key="3">
    <source>
        <dbReference type="Google" id="ProtNLM"/>
    </source>
</evidence>
<comment type="caution">
    <text evidence="1">The sequence shown here is derived from an EMBL/GenBank/DDBJ whole genome shotgun (WGS) entry which is preliminary data.</text>
</comment>